<keyword evidence="3" id="KW-1185">Reference proteome</keyword>
<organism evidence="2 3">
    <name type="scientific">Nocardia rhizosphaerae</name>
    <dbReference type="NCBI Taxonomy" id="1691571"/>
    <lineage>
        <taxon>Bacteria</taxon>
        <taxon>Bacillati</taxon>
        <taxon>Actinomycetota</taxon>
        <taxon>Actinomycetes</taxon>
        <taxon>Mycobacteriales</taxon>
        <taxon>Nocardiaceae</taxon>
        <taxon>Nocardia</taxon>
    </lineage>
</organism>
<dbReference type="Proteomes" id="UP001595767">
    <property type="component" value="Unassembled WGS sequence"/>
</dbReference>
<gene>
    <name evidence="2" type="ORF">ACFOW8_07310</name>
</gene>
<evidence type="ECO:0000313" key="2">
    <source>
        <dbReference type="EMBL" id="MFC4124729.1"/>
    </source>
</evidence>
<reference evidence="3" key="1">
    <citation type="journal article" date="2019" name="Int. J. Syst. Evol. Microbiol.">
        <title>The Global Catalogue of Microorganisms (GCM) 10K type strain sequencing project: providing services to taxonomists for standard genome sequencing and annotation.</title>
        <authorList>
            <consortium name="The Broad Institute Genomics Platform"/>
            <consortium name="The Broad Institute Genome Sequencing Center for Infectious Disease"/>
            <person name="Wu L."/>
            <person name="Ma J."/>
        </authorList>
    </citation>
    <scope>NUCLEOTIDE SEQUENCE [LARGE SCALE GENOMIC DNA]</scope>
    <source>
        <strain evidence="3">CGMCC 4.7204</strain>
    </source>
</reference>
<sequence>MTEGPIVDVDDPEFELSSGDGPTRYRGVPYTGVAVETNPDGTVVGRWSFVDGYDDGPSQAWYADGSPASDGTMRRGLAVGEWREWRPDHTLASLEVYTRPGYLRLRKQWDADGVLVEHQLLACAPGDVFDLRPLGMFREMYDGTRDDLPSIHDARAGERPAGHARVLEYLRAAPTVFDVMSAVPDLFDPDRLIPGGASLHSDGVWIWRTDFIEYYAEQALTLPPEFLDYIRENSYRPARFDLADQNLHEAIARQR</sequence>
<accession>A0ABV8L1N5</accession>
<proteinExistence type="predicted"/>
<dbReference type="SUPFAM" id="SSF82185">
    <property type="entry name" value="Histone H3 K4-specific methyltransferase SET7/9 N-terminal domain"/>
    <property type="match status" value="1"/>
</dbReference>
<comment type="caution">
    <text evidence="2">The sequence shown here is derived from an EMBL/GenBank/DDBJ whole genome shotgun (WGS) entry which is preliminary data.</text>
</comment>
<evidence type="ECO:0000313" key="3">
    <source>
        <dbReference type="Proteomes" id="UP001595767"/>
    </source>
</evidence>
<dbReference type="Gene3D" id="2.20.110.10">
    <property type="entry name" value="Histone H3 K4-specific methyltransferase SET7/9 N-terminal domain"/>
    <property type="match status" value="1"/>
</dbReference>
<protein>
    <submittedName>
        <fullName evidence="2">Toxin-antitoxin system YwqK family antitoxin</fullName>
    </submittedName>
</protein>
<evidence type="ECO:0000256" key="1">
    <source>
        <dbReference type="SAM" id="MobiDB-lite"/>
    </source>
</evidence>
<dbReference type="RefSeq" id="WP_378547292.1">
    <property type="nucleotide sequence ID" value="NZ_JBHSBA010000003.1"/>
</dbReference>
<name>A0ABV8L1N5_9NOCA</name>
<dbReference type="EMBL" id="JBHSBA010000003">
    <property type="protein sequence ID" value="MFC4124729.1"/>
    <property type="molecule type" value="Genomic_DNA"/>
</dbReference>
<feature type="region of interest" description="Disordered" evidence="1">
    <location>
        <begin position="1"/>
        <end position="21"/>
    </location>
</feature>